<gene>
    <name evidence="1" type="ORF">LTR37_012393</name>
</gene>
<proteinExistence type="predicted"/>
<evidence type="ECO:0000313" key="1">
    <source>
        <dbReference type="EMBL" id="KAK3707061.1"/>
    </source>
</evidence>
<sequence>MAQDLRLAPKHYRQRPATKDDAQALTEVFYKSFNAKFWSYTFPDTPALRQWFEKVWHMGLDNPTDRTFVVEDTEQDGRMVAFSRWVMPQEDGNIDRSPSWPELTANECPDMDVANAFFGGMEASRHEVMGKRPHYMLELLGTHEDYQKQGIASSLIKWGTDQADIDGLETYLDASEIGQPFYEKRHDFSSRRVIDLPDRPEYGSFTYTGMVRPPQKK</sequence>
<accession>A0ACC3MZV2</accession>
<dbReference type="Proteomes" id="UP001281147">
    <property type="component" value="Unassembled WGS sequence"/>
</dbReference>
<keyword evidence="2" id="KW-1185">Reference proteome</keyword>
<evidence type="ECO:0000313" key="2">
    <source>
        <dbReference type="Proteomes" id="UP001281147"/>
    </source>
</evidence>
<organism evidence="1 2">
    <name type="scientific">Vermiconidia calcicola</name>
    <dbReference type="NCBI Taxonomy" id="1690605"/>
    <lineage>
        <taxon>Eukaryota</taxon>
        <taxon>Fungi</taxon>
        <taxon>Dikarya</taxon>
        <taxon>Ascomycota</taxon>
        <taxon>Pezizomycotina</taxon>
        <taxon>Dothideomycetes</taxon>
        <taxon>Dothideomycetidae</taxon>
        <taxon>Mycosphaerellales</taxon>
        <taxon>Extremaceae</taxon>
        <taxon>Vermiconidia</taxon>
    </lineage>
</organism>
<name>A0ACC3MZV2_9PEZI</name>
<comment type="caution">
    <text evidence="1">The sequence shown here is derived from an EMBL/GenBank/DDBJ whole genome shotgun (WGS) entry which is preliminary data.</text>
</comment>
<dbReference type="EMBL" id="JAUTXU010000114">
    <property type="protein sequence ID" value="KAK3707061.1"/>
    <property type="molecule type" value="Genomic_DNA"/>
</dbReference>
<protein>
    <submittedName>
        <fullName evidence="1">Uncharacterized protein</fullName>
    </submittedName>
</protein>
<reference evidence="1" key="1">
    <citation type="submission" date="2023-07" db="EMBL/GenBank/DDBJ databases">
        <title>Black Yeasts Isolated from many extreme environments.</title>
        <authorList>
            <person name="Coleine C."/>
            <person name="Stajich J.E."/>
            <person name="Selbmann L."/>
        </authorList>
    </citation>
    <scope>NUCLEOTIDE SEQUENCE</scope>
    <source>
        <strain evidence="1">CCFEE 5714</strain>
    </source>
</reference>